<dbReference type="AlphaFoldDB" id="X1DTQ0"/>
<accession>X1DTQ0</accession>
<reference evidence="1" key="1">
    <citation type="journal article" date="2014" name="Front. Microbiol.">
        <title>High frequency of phylogenetically diverse reductive dehalogenase-homologous genes in deep subseafloor sedimentary metagenomes.</title>
        <authorList>
            <person name="Kawai M."/>
            <person name="Futagami T."/>
            <person name="Toyoda A."/>
            <person name="Takaki Y."/>
            <person name="Nishi S."/>
            <person name="Hori S."/>
            <person name="Arai W."/>
            <person name="Tsubouchi T."/>
            <person name="Morono Y."/>
            <person name="Uchiyama I."/>
            <person name="Ito T."/>
            <person name="Fujiyama A."/>
            <person name="Inagaki F."/>
            <person name="Takami H."/>
        </authorList>
    </citation>
    <scope>NUCLEOTIDE SEQUENCE</scope>
    <source>
        <strain evidence="1">Expedition CK06-06</strain>
    </source>
</reference>
<evidence type="ECO:0000313" key="1">
    <source>
        <dbReference type="EMBL" id="GAH23497.1"/>
    </source>
</evidence>
<proteinExistence type="predicted"/>
<protein>
    <submittedName>
        <fullName evidence="1">Uncharacterized protein</fullName>
    </submittedName>
</protein>
<organism evidence="1">
    <name type="scientific">marine sediment metagenome</name>
    <dbReference type="NCBI Taxonomy" id="412755"/>
    <lineage>
        <taxon>unclassified sequences</taxon>
        <taxon>metagenomes</taxon>
        <taxon>ecological metagenomes</taxon>
    </lineage>
</organism>
<name>X1DTQ0_9ZZZZ</name>
<comment type="caution">
    <text evidence="1">The sequence shown here is derived from an EMBL/GenBank/DDBJ whole genome shotgun (WGS) entry which is preliminary data.</text>
</comment>
<sequence>MIFEEYFKIRCEILGKYKKGYGKIPSKPQFILEVLDYLGSVSLRNLVRITSLKQPQLENWVFKLNANRKLTIDTNNDNISDWIIKKIKN</sequence>
<dbReference type="EMBL" id="BARU01002037">
    <property type="protein sequence ID" value="GAH23497.1"/>
    <property type="molecule type" value="Genomic_DNA"/>
</dbReference>
<gene>
    <name evidence="1" type="ORF">S03H2_04988</name>
</gene>